<feature type="domain" description="Malate synthase C-terminal" evidence="9">
    <location>
        <begin position="410"/>
        <end position="525"/>
    </location>
</feature>
<comment type="similarity">
    <text evidence="1">Belongs to the malate synthase family.</text>
</comment>
<evidence type="ECO:0000256" key="6">
    <source>
        <dbReference type="ARBA" id="ARBA00047918"/>
    </source>
</evidence>
<accession>A0A6J7W7H5</accession>
<dbReference type="PIRSF" id="PIRSF001363">
    <property type="entry name" value="Malate_synth"/>
    <property type="match status" value="1"/>
</dbReference>
<dbReference type="InterPro" id="IPR044856">
    <property type="entry name" value="Malate_synth_C_sf"/>
</dbReference>
<dbReference type="GO" id="GO:0005737">
    <property type="term" value="C:cytoplasm"/>
    <property type="evidence" value="ECO:0007669"/>
    <property type="project" value="TreeGrafter"/>
</dbReference>
<dbReference type="NCBIfam" id="TIGR01344">
    <property type="entry name" value="malate_syn_A"/>
    <property type="match status" value="1"/>
</dbReference>
<dbReference type="InterPro" id="IPR011076">
    <property type="entry name" value="Malate_synth_sf"/>
</dbReference>
<gene>
    <name evidence="10" type="ORF">UFOPK2731_01338</name>
    <name evidence="11" type="ORF">UFOPK3078_01389</name>
    <name evidence="12" type="ORF">UFOPK3990_01381</name>
    <name evidence="13" type="ORF">UFOPK4427_01319</name>
</gene>
<keyword evidence="3" id="KW-0329">Glyoxylate bypass</keyword>
<dbReference type="Pfam" id="PF20656">
    <property type="entry name" value="MS_N"/>
    <property type="match status" value="1"/>
</dbReference>
<dbReference type="EMBL" id="CAFAAU010000071">
    <property type="protein sequence ID" value="CAB4816578.1"/>
    <property type="molecule type" value="Genomic_DNA"/>
</dbReference>
<feature type="domain" description="Malate synthase TIM barrel" evidence="7">
    <location>
        <begin position="156"/>
        <end position="402"/>
    </location>
</feature>
<dbReference type="CDD" id="cd00727">
    <property type="entry name" value="malate_synt_A"/>
    <property type="match status" value="1"/>
</dbReference>
<reference evidence="13" key="1">
    <citation type="submission" date="2020-05" db="EMBL/GenBank/DDBJ databases">
        <authorList>
            <person name="Chiriac C."/>
            <person name="Salcher M."/>
            <person name="Ghai R."/>
            <person name="Kavagutti S V."/>
        </authorList>
    </citation>
    <scope>NUCLEOTIDE SEQUENCE</scope>
</reference>
<proteinExistence type="inferred from homology"/>
<evidence type="ECO:0000259" key="9">
    <source>
        <dbReference type="Pfam" id="PF20659"/>
    </source>
</evidence>
<keyword evidence="4" id="KW-0816">Tricarboxylic acid cycle</keyword>
<dbReference type="EC" id="2.3.3.9" evidence="2"/>
<dbReference type="EMBL" id="CAEZYO010000064">
    <property type="protein sequence ID" value="CAB4738653.1"/>
    <property type="molecule type" value="Genomic_DNA"/>
</dbReference>
<dbReference type="EMBL" id="CAFBRY010000069">
    <property type="protein sequence ID" value="CAB5154615.1"/>
    <property type="molecule type" value="Genomic_DNA"/>
</dbReference>
<evidence type="ECO:0000313" key="10">
    <source>
        <dbReference type="EMBL" id="CAB4738653.1"/>
    </source>
</evidence>
<evidence type="ECO:0000256" key="1">
    <source>
        <dbReference type="ARBA" id="ARBA00006394"/>
    </source>
</evidence>
<dbReference type="Pfam" id="PF20659">
    <property type="entry name" value="MS_C"/>
    <property type="match status" value="1"/>
</dbReference>
<evidence type="ECO:0000256" key="4">
    <source>
        <dbReference type="ARBA" id="ARBA00022532"/>
    </source>
</evidence>
<dbReference type="EMBL" id="CAFBOQ010000067">
    <property type="protein sequence ID" value="CAB4995834.1"/>
    <property type="molecule type" value="Genomic_DNA"/>
</dbReference>
<dbReference type="SUPFAM" id="SSF51645">
    <property type="entry name" value="Malate synthase G"/>
    <property type="match status" value="1"/>
</dbReference>
<feature type="domain" description="Malate synthase N-terminal" evidence="8">
    <location>
        <begin position="14"/>
        <end position="63"/>
    </location>
</feature>
<keyword evidence="5" id="KW-0808">Transferase</keyword>
<dbReference type="InterPro" id="IPR001465">
    <property type="entry name" value="Malate_synthase_TIM"/>
</dbReference>
<organism evidence="13">
    <name type="scientific">freshwater metagenome</name>
    <dbReference type="NCBI Taxonomy" id="449393"/>
    <lineage>
        <taxon>unclassified sequences</taxon>
        <taxon>metagenomes</taxon>
        <taxon>ecological metagenomes</taxon>
    </lineage>
</organism>
<comment type="catalytic activity">
    <reaction evidence="6">
        <text>glyoxylate + acetyl-CoA + H2O = (S)-malate + CoA + H(+)</text>
        <dbReference type="Rhea" id="RHEA:18181"/>
        <dbReference type="ChEBI" id="CHEBI:15377"/>
        <dbReference type="ChEBI" id="CHEBI:15378"/>
        <dbReference type="ChEBI" id="CHEBI:15589"/>
        <dbReference type="ChEBI" id="CHEBI:36655"/>
        <dbReference type="ChEBI" id="CHEBI:57287"/>
        <dbReference type="ChEBI" id="CHEBI:57288"/>
        <dbReference type="EC" id="2.3.3.9"/>
    </reaction>
</comment>
<dbReference type="Gene3D" id="3.20.20.360">
    <property type="entry name" value="Malate synthase, domain 3"/>
    <property type="match status" value="1"/>
</dbReference>
<dbReference type="InterPro" id="IPR046363">
    <property type="entry name" value="MS_N_TIM-barrel_dom"/>
</dbReference>
<evidence type="ECO:0000256" key="3">
    <source>
        <dbReference type="ARBA" id="ARBA00022435"/>
    </source>
</evidence>
<name>A0A6J7W7H5_9ZZZZ</name>
<evidence type="ECO:0000259" key="7">
    <source>
        <dbReference type="Pfam" id="PF01274"/>
    </source>
</evidence>
<dbReference type="Gene3D" id="1.20.1220.12">
    <property type="entry name" value="Malate synthase, domain III"/>
    <property type="match status" value="1"/>
</dbReference>
<evidence type="ECO:0000256" key="2">
    <source>
        <dbReference type="ARBA" id="ARBA00012636"/>
    </source>
</evidence>
<evidence type="ECO:0000313" key="11">
    <source>
        <dbReference type="EMBL" id="CAB4816578.1"/>
    </source>
</evidence>
<dbReference type="FunFam" id="1.20.1220.12:FF:000001">
    <property type="entry name" value="Malate synthase"/>
    <property type="match status" value="1"/>
</dbReference>
<dbReference type="PANTHER" id="PTHR42902">
    <property type="entry name" value="MALATE SYNTHASE"/>
    <property type="match status" value="1"/>
</dbReference>
<dbReference type="InterPro" id="IPR048356">
    <property type="entry name" value="MS_N"/>
</dbReference>
<evidence type="ECO:0000259" key="8">
    <source>
        <dbReference type="Pfam" id="PF20656"/>
    </source>
</evidence>
<dbReference type="GO" id="GO:0006099">
    <property type="term" value="P:tricarboxylic acid cycle"/>
    <property type="evidence" value="ECO:0007669"/>
    <property type="project" value="UniProtKB-KW"/>
</dbReference>
<dbReference type="FunFam" id="3.20.20.360:FF:000001">
    <property type="entry name" value="Malate synthase"/>
    <property type="match status" value="1"/>
</dbReference>
<dbReference type="AlphaFoldDB" id="A0A6J7W7H5"/>
<dbReference type="GO" id="GO:0006097">
    <property type="term" value="P:glyoxylate cycle"/>
    <property type="evidence" value="ECO:0007669"/>
    <property type="project" value="UniProtKB-KW"/>
</dbReference>
<dbReference type="InterPro" id="IPR006252">
    <property type="entry name" value="Malate_synthA"/>
</dbReference>
<evidence type="ECO:0000313" key="12">
    <source>
        <dbReference type="EMBL" id="CAB4995834.1"/>
    </source>
</evidence>
<dbReference type="PROSITE" id="PS00510">
    <property type="entry name" value="MALATE_SYNTHASE"/>
    <property type="match status" value="1"/>
</dbReference>
<dbReference type="GO" id="GO:0004474">
    <property type="term" value="F:malate synthase activity"/>
    <property type="evidence" value="ECO:0007669"/>
    <property type="project" value="UniProtKB-EC"/>
</dbReference>
<dbReference type="Pfam" id="PF01274">
    <property type="entry name" value="MS_TIM-barrel"/>
    <property type="match status" value="1"/>
</dbReference>
<evidence type="ECO:0000313" key="13">
    <source>
        <dbReference type="EMBL" id="CAB5154615.1"/>
    </source>
</evidence>
<protein>
    <recommendedName>
        <fullName evidence="2">malate synthase</fullName>
        <ecNumber evidence="2">2.3.3.9</ecNumber>
    </recommendedName>
</protein>
<evidence type="ECO:0000256" key="5">
    <source>
        <dbReference type="ARBA" id="ARBA00022679"/>
    </source>
</evidence>
<dbReference type="InterPro" id="IPR048355">
    <property type="entry name" value="MS_C"/>
</dbReference>
<sequence length="527" mass="58676">MDVRVSPSTIAGSEKILTQEAINFVAELDQKFHETRDLLLGARKARRIELSKGGSLDFLESTKAVREGSWKVAPAPADLQDRRVEITGPTDPKMAINALNSGARVWLADLEDSNTPHWSNVVQGQVVLHGVARKDLTFTSPEGKNYALREDGNIATLIVRPRGWHFDESHLKVDGHAVVAALFDFGMHFYHNAKTLLARGSGPYFYLPKMESHLEARLWDEVFTFAEKTLGLPHGTVRATVLIETIPAAFEMDEILYELKDHMSGLNAGRWDYMFSVIKYFRDAGPDFILPDRNSITMTAPMMRAYANLLVKTCHNRGAFAMGGMAAFIPSRKDPEVNRIALEKVRADKEREANDGFDGSWVAHPDLVPVCAEIFDKFLVGKTNQLDKQRPEVNVSAEDLLSVKTIPGEVTEAGLRQNIDIALQYLAAWLDGNGAAAIHNLMEDAATAEISRSQIWQQVQNRVTYKDTGRTASPEMVREVMASEATRLLGAGFDPQRMEDASLLFEKVSLDPNYADFLTLPAMEMID</sequence>
<dbReference type="PANTHER" id="PTHR42902:SF1">
    <property type="entry name" value="MALATE SYNTHASE 1-RELATED"/>
    <property type="match status" value="1"/>
</dbReference>
<dbReference type="InterPro" id="IPR019830">
    <property type="entry name" value="Malate_synthase_CS"/>
</dbReference>